<comment type="pathway">
    <text evidence="2 7 8">Pyrimidine metabolism; UMP biosynthesis via de novo pathway; UMP from orotate: step 2/2.</text>
</comment>
<dbReference type="PANTHER" id="PTHR32119">
    <property type="entry name" value="OROTIDINE 5'-PHOSPHATE DECARBOXYLASE"/>
    <property type="match status" value="1"/>
</dbReference>
<evidence type="ECO:0000313" key="11">
    <source>
        <dbReference type="Proteomes" id="UP001236559"/>
    </source>
</evidence>
<evidence type="ECO:0000256" key="7">
    <source>
        <dbReference type="HAMAP-Rule" id="MF_01200"/>
    </source>
</evidence>
<dbReference type="Pfam" id="PF00215">
    <property type="entry name" value="OMPdecase"/>
    <property type="match status" value="1"/>
</dbReference>
<dbReference type="SMART" id="SM00934">
    <property type="entry name" value="OMPdecase"/>
    <property type="match status" value="1"/>
</dbReference>
<feature type="binding site" evidence="7">
    <location>
        <position position="186"/>
    </location>
    <ligand>
        <name>substrate</name>
    </ligand>
</feature>
<keyword evidence="4 7" id="KW-0665">Pyrimidine biosynthesis</keyword>
<sequence length="229" mass="25518">MAKDVIIALDFKNKEECLNFLDKFDEKLYVKVGLELFYSEGPQIINEIKKRGHKIFLDLKLHDIPNTVKGAANSLKNLGADMTNLHICGGSAMIKAAREVFENSILIGVTVLTSTDEETLHREILVDKDFSLEDTVISYAKMGKKNGLDGIVCSALEVPKIKEKVGKDFLTVTPGIRLDDSSNGDQKRVVTPKYARELGSDYIVVGRPITKSEDPLKVYKIIKKEFVGE</sequence>
<comment type="function">
    <text evidence="1 7">Catalyzes the decarboxylation of orotidine 5'-monophosphate (OMP) to uridine 5'-monophosphate (UMP).</text>
</comment>
<feature type="active site" description="Proton donor" evidence="7">
    <location>
        <position position="60"/>
    </location>
</feature>
<evidence type="ECO:0000256" key="6">
    <source>
        <dbReference type="ARBA" id="ARBA00049157"/>
    </source>
</evidence>
<dbReference type="NCBIfam" id="TIGR01740">
    <property type="entry name" value="pyrF"/>
    <property type="match status" value="1"/>
</dbReference>
<protein>
    <recommendedName>
        <fullName evidence="7">Orotidine 5'-phosphate decarboxylase</fullName>
        <ecNumber evidence="7">4.1.1.23</ecNumber>
    </recommendedName>
    <alternativeName>
        <fullName evidence="7">OMP decarboxylase</fullName>
        <shortName evidence="7">OMPDCase</shortName>
        <shortName evidence="7">OMPdecase</shortName>
    </alternativeName>
</protein>
<comment type="similarity">
    <text evidence="7">Belongs to the OMP decarboxylase family. Type 1 subfamily.</text>
</comment>
<evidence type="ECO:0000256" key="3">
    <source>
        <dbReference type="ARBA" id="ARBA00022793"/>
    </source>
</evidence>
<evidence type="ECO:0000256" key="2">
    <source>
        <dbReference type="ARBA" id="ARBA00004861"/>
    </source>
</evidence>
<comment type="subunit">
    <text evidence="7">Homodimer.</text>
</comment>
<evidence type="ECO:0000256" key="8">
    <source>
        <dbReference type="RuleBase" id="RU000512"/>
    </source>
</evidence>
<feature type="binding site" evidence="7">
    <location>
        <position position="206"/>
    </location>
    <ligand>
        <name>substrate</name>
    </ligand>
</feature>
<feature type="binding site" evidence="7">
    <location>
        <position position="10"/>
    </location>
    <ligand>
        <name>substrate</name>
    </ligand>
</feature>
<feature type="binding site" evidence="7">
    <location>
        <position position="207"/>
    </location>
    <ligand>
        <name>substrate</name>
    </ligand>
</feature>
<dbReference type="RefSeq" id="WP_307494840.1">
    <property type="nucleotide sequence ID" value="NZ_JAUSTN010000001.1"/>
</dbReference>
<evidence type="ECO:0000259" key="9">
    <source>
        <dbReference type="SMART" id="SM00934"/>
    </source>
</evidence>
<evidence type="ECO:0000313" key="10">
    <source>
        <dbReference type="EMBL" id="MDQ0274202.1"/>
    </source>
</evidence>
<dbReference type="NCBIfam" id="NF001273">
    <property type="entry name" value="PRK00230.1"/>
    <property type="match status" value="1"/>
</dbReference>
<organism evidence="10 11">
    <name type="scientific">Peptoniphilus koenoeneniae</name>
    <dbReference type="NCBI Taxonomy" id="507751"/>
    <lineage>
        <taxon>Bacteria</taxon>
        <taxon>Bacillati</taxon>
        <taxon>Bacillota</taxon>
        <taxon>Tissierellia</taxon>
        <taxon>Tissierellales</taxon>
        <taxon>Peptoniphilaceae</taxon>
        <taxon>Peptoniphilus</taxon>
    </lineage>
</organism>
<comment type="catalytic activity">
    <reaction evidence="6 7 8">
        <text>orotidine 5'-phosphate + H(+) = UMP + CO2</text>
        <dbReference type="Rhea" id="RHEA:11596"/>
        <dbReference type="ChEBI" id="CHEBI:15378"/>
        <dbReference type="ChEBI" id="CHEBI:16526"/>
        <dbReference type="ChEBI" id="CHEBI:57538"/>
        <dbReference type="ChEBI" id="CHEBI:57865"/>
        <dbReference type="EC" id="4.1.1.23"/>
    </reaction>
</comment>
<dbReference type="EMBL" id="JAUSTN010000001">
    <property type="protein sequence ID" value="MDQ0274202.1"/>
    <property type="molecule type" value="Genomic_DNA"/>
</dbReference>
<dbReference type="PANTHER" id="PTHR32119:SF2">
    <property type="entry name" value="OROTIDINE 5'-PHOSPHATE DECARBOXYLASE"/>
    <property type="match status" value="1"/>
</dbReference>
<keyword evidence="3 7" id="KW-0210">Decarboxylase</keyword>
<feature type="binding site" evidence="7">
    <location>
        <begin position="58"/>
        <end position="67"/>
    </location>
    <ligand>
        <name>substrate</name>
    </ligand>
</feature>
<dbReference type="SUPFAM" id="SSF51366">
    <property type="entry name" value="Ribulose-phoshate binding barrel"/>
    <property type="match status" value="1"/>
</dbReference>
<dbReference type="GO" id="GO:0004590">
    <property type="term" value="F:orotidine-5'-phosphate decarboxylase activity"/>
    <property type="evidence" value="ECO:0007669"/>
    <property type="project" value="UniProtKB-EC"/>
</dbReference>
<evidence type="ECO:0000256" key="1">
    <source>
        <dbReference type="ARBA" id="ARBA00002356"/>
    </source>
</evidence>
<comment type="caution">
    <text evidence="10">The sequence shown here is derived from an EMBL/GenBank/DDBJ whole genome shotgun (WGS) entry which is preliminary data.</text>
</comment>
<dbReference type="Gene3D" id="3.20.20.70">
    <property type="entry name" value="Aldolase class I"/>
    <property type="match status" value="1"/>
</dbReference>
<dbReference type="InterPro" id="IPR001754">
    <property type="entry name" value="OMPdeCOase_dom"/>
</dbReference>
<evidence type="ECO:0000256" key="4">
    <source>
        <dbReference type="ARBA" id="ARBA00022975"/>
    </source>
</evidence>
<dbReference type="HAMAP" id="MF_01200_B">
    <property type="entry name" value="OMPdecase_type1_B"/>
    <property type="match status" value="1"/>
</dbReference>
<feature type="binding site" evidence="7">
    <location>
        <position position="113"/>
    </location>
    <ligand>
        <name>substrate</name>
    </ligand>
</feature>
<gene>
    <name evidence="7" type="primary">pyrF</name>
    <name evidence="10" type="ORF">J2S72_000198</name>
</gene>
<dbReference type="InterPro" id="IPR011060">
    <property type="entry name" value="RibuloseP-bd_barrel"/>
</dbReference>
<dbReference type="CDD" id="cd04725">
    <property type="entry name" value="OMP_decarboxylase_like"/>
    <property type="match status" value="1"/>
</dbReference>
<feature type="binding site" evidence="7">
    <location>
        <position position="177"/>
    </location>
    <ligand>
        <name>substrate</name>
    </ligand>
</feature>
<dbReference type="PROSITE" id="PS00156">
    <property type="entry name" value="OMPDECASE"/>
    <property type="match status" value="1"/>
</dbReference>
<keyword evidence="5 7" id="KW-0456">Lyase</keyword>
<dbReference type="InterPro" id="IPR018089">
    <property type="entry name" value="OMPdecase_AS"/>
</dbReference>
<feature type="domain" description="Orotidine 5'-phosphate decarboxylase" evidence="9">
    <location>
        <begin position="4"/>
        <end position="222"/>
    </location>
</feature>
<accession>A0ABU0ASG0</accession>
<dbReference type="InterPro" id="IPR014732">
    <property type="entry name" value="OMPdecase"/>
</dbReference>
<dbReference type="InterPro" id="IPR047596">
    <property type="entry name" value="OMPdecase_bac"/>
</dbReference>
<feature type="binding site" evidence="7">
    <location>
        <position position="31"/>
    </location>
    <ligand>
        <name>substrate</name>
    </ligand>
</feature>
<proteinExistence type="inferred from homology"/>
<name>A0ABU0ASG0_9FIRM</name>
<dbReference type="InterPro" id="IPR013785">
    <property type="entry name" value="Aldolase_TIM"/>
</dbReference>
<reference evidence="10 11" key="1">
    <citation type="submission" date="2023-07" db="EMBL/GenBank/DDBJ databases">
        <title>Genomic Encyclopedia of Type Strains, Phase IV (KMG-IV): sequencing the most valuable type-strain genomes for metagenomic binning, comparative biology and taxonomic classification.</title>
        <authorList>
            <person name="Goeker M."/>
        </authorList>
    </citation>
    <scope>NUCLEOTIDE SEQUENCE [LARGE SCALE GENOMIC DNA]</scope>
    <source>
        <strain evidence="10 11">DSM 22616</strain>
    </source>
</reference>
<dbReference type="EC" id="4.1.1.23" evidence="7"/>
<keyword evidence="11" id="KW-1185">Reference proteome</keyword>
<dbReference type="Proteomes" id="UP001236559">
    <property type="component" value="Unassembled WGS sequence"/>
</dbReference>
<evidence type="ECO:0000256" key="5">
    <source>
        <dbReference type="ARBA" id="ARBA00023239"/>
    </source>
</evidence>